<dbReference type="InterPro" id="IPR012854">
    <property type="entry name" value="Cu_amine_oxidase-like_N"/>
</dbReference>
<dbReference type="Proteomes" id="UP000234956">
    <property type="component" value="Unassembled WGS sequence"/>
</dbReference>
<dbReference type="RefSeq" id="WP_058844448.1">
    <property type="nucleotide sequence ID" value="NZ_JAZBNI010000002.1"/>
</dbReference>
<proteinExistence type="predicted"/>
<name>A0A2I0UZ71_9BACI</name>
<dbReference type="Gene3D" id="3.30.457.10">
    <property type="entry name" value="Copper amine oxidase-like, N-terminal domain"/>
    <property type="match status" value="1"/>
</dbReference>
<protein>
    <recommendedName>
        <fullName evidence="2">Copper amine oxidase-like N-terminal domain-containing protein</fullName>
    </recommendedName>
</protein>
<feature type="signal peptide" evidence="1">
    <location>
        <begin position="1"/>
        <end position="22"/>
    </location>
</feature>
<evidence type="ECO:0000313" key="4">
    <source>
        <dbReference type="Proteomes" id="UP000234956"/>
    </source>
</evidence>
<reference evidence="3 4" key="1">
    <citation type="submission" date="2017-10" db="EMBL/GenBank/DDBJ databases">
        <title>Draft genome of Lysinibacillus fusiformis strain Juneja, a laboratory-derived pathogen of Drosophila melanogaster.</title>
        <authorList>
            <person name="Smith B.R."/>
            <person name="Unckless R.L."/>
        </authorList>
    </citation>
    <scope>NUCLEOTIDE SEQUENCE [LARGE SCALE GENOMIC DNA]</scope>
    <source>
        <strain evidence="3 4">Juneja</strain>
    </source>
</reference>
<dbReference type="AlphaFoldDB" id="A0A2I0UZ71"/>
<keyword evidence="1" id="KW-0732">Signal</keyword>
<evidence type="ECO:0000256" key="1">
    <source>
        <dbReference type="SAM" id="SignalP"/>
    </source>
</evidence>
<feature type="domain" description="Copper amine oxidase-like N-terminal" evidence="2">
    <location>
        <begin position="29"/>
        <end position="131"/>
    </location>
</feature>
<comment type="caution">
    <text evidence="3">The sequence shown here is derived from an EMBL/GenBank/DDBJ whole genome shotgun (WGS) entry which is preliminary data.</text>
</comment>
<evidence type="ECO:0000259" key="2">
    <source>
        <dbReference type="Pfam" id="PF07833"/>
    </source>
</evidence>
<feature type="chain" id="PRO_5014154316" description="Copper amine oxidase-like N-terminal domain-containing protein" evidence="1">
    <location>
        <begin position="23"/>
        <end position="280"/>
    </location>
</feature>
<accession>A0A2I0UZ71</accession>
<dbReference type="EMBL" id="PDFK01000003">
    <property type="protein sequence ID" value="PKU51348.1"/>
    <property type="molecule type" value="Genomic_DNA"/>
</dbReference>
<evidence type="ECO:0000313" key="3">
    <source>
        <dbReference type="EMBL" id="PKU51348.1"/>
    </source>
</evidence>
<organism evidence="3 4">
    <name type="scientific">Lysinibacillus fusiformis</name>
    <dbReference type="NCBI Taxonomy" id="28031"/>
    <lineage>
        <taxon>Bacteria</taxon>
        <taxon>Bacillati</taxon>
        <taxon>Bacillota</taxon>
        <taxon>Bacilli</taxon>
        <taxon>Bacillales</taxon>
        <taxon>Bacillaceae</taxon>
        <taxon>Lysinibacillus</taxon>
    </lineage>
</organism>
<dbReference type="Pfam" id="PF07833">
    <property type="entry name" value="Cu_amine_oxidN1"/>
    <property type="match status" value="1"/>
</dbReference>
<gene>
    <name evidence="3" type="ORF">CRI88_11565</name>
</gene>
<sequence>MKKVFTGLLLTSMFFVAFPADAATTQIKIDDVIVKSDTAPEQRSNRIMVPLRVISENLGAQVHWKDSQITLAMNKTLIVLNLNNKTVMKNDKTEQLDVQPYMKNNRTYVPIRFIAETFGSQVQYNQGTVSITSEPLLLDNKKIKALRYEYQMTMGGVIQDIKGNAYHKALYQVFQQKGNKVEAPKEYSWQINLDIPGSYSKRGQYRFMSDDTNTVKQFDIYSLNTAFPDELLQGHPHHLLHDVFEDSWYIFTDQAVQSIKQLINNAATNGFSTIISNTVA</sequence>
<dbReference type="SUPFAM" id="SSF55383">
    <property type="entry name" value="Copper amine oxidase, domain N"/>
    <property type="match status" value="1"/>
</dbReference>
<dbReference type="InterPro" id="IPR036582">
    <property type="entry name" value="Mao_N_sf"/>
</dbReference>